<protein>
    <submittedName>
        <fullName evidence="2">Uncharacterized protein</fullName>
    </submittedName>
</protein>
<dbReference type="Proteomes" id="UP000681967">
    <property type="component" value="Unassembled WGS sequence"/>
</dbReference>
<dbReference type="Proteomes" id="UP000681720">
    <property type="component" value="Unassembled WGS sequence"/>
</dbReference>
<evidence type="ECO:0000313" key="6">
    <source>
        <dbReference type="EMBL" id="CAF4208446.1"/>
    </source>
</evidence>
<dbReference type="AlphaFoldDB" id="A0A816UC17"/>
<dbReference type="Proteomes" id="UP000676336">
    <property type="component" value="Unassembled WGS sequence"/>
</dbReference>
<dbReference type="Proteomes" id="UP000663834">
    <property type="component" value="Unassembled WGS sequence"/>
</dbReference>
<gene>
    <name evidence="4" type="ORF">BYL167_LOCUS21247</name>
    <name evidence="6" type="ORF">GIL414_LOCUS21885</name>
    <name evidence="1" type="ORF">KQP761_LOCUS3732</name>
    <name evidence="3" type="ORF">SMN809_LOCUS11153</name>
    <name evidence="5" type="ORF">UXM345_LOCUS27216</name>
    <name evidence="2" type="ORF">XDN619_LOCUS19993</name>
</gene>
<evidence type="ECO:0000313" key="5">
    <source>
        <dbReference type="EMBL" id="CAF4187256.1"/>
    </source>
</evidence>
<evidence type="ECO:0000313" key="2">
    <source>
        <dbReference type="EMBL" id="CAF2107149.1"/>
    </source>
</evidence>
<evidence type="ECO:0000313" key="3">
    <source>
        <dbReference type="EMBL" id="CAF3986484.1"/>
    </source>
</evidence>
<name>A0A816UC17_9BILA</name>
<proteinExistence type="predicted"/>
<comment type="caution">
    <text evidence="2">The sequence shown here is derived from an EMBL/GenBank/DDBJ whole genome shotgun (WGS) entry which is preliminary data.</text>
</comment>
<sequence length="149" mass="17822">MTAFVYLEYLKETHTKKALFLWPNAFDTLRKNALSSVRYAEFYLPSCNTGSNDSIRIGKDLASSLGTYTLYLQTLRLWQPDDFPWTSLENISIFEYDLSQLLQQLKQFSFLDIYDRTDRQKIELYRSMVHKRFPNSRLNIQTTRFCLWF</sequence>
<evidence type="ECO:0000313" key="4">
    <source>
        <dbReference type="EMBL" id="CAF4145420.1"/>
    </source>
</evidence>
<dbReference type="EMBL" id="CAJNOW010000490">
    <property type="protein sequence ID" value="CAF1279971.1"/>
    <property type="molecule type" value="Genomic_DNA"/>
</dbReference>
<dbReference type="OrthoDB" id="10009332at2759"/>
<dbReference type="EMBL" id="CAJNRG010008772">
    <property type="protein sequence ID" value="CAF2107149.1"/>
    <property type="molecule type" value="Genomic_DNA"/>
</dbReference>
<evidence type="ECO:0000313" key="7">
    <source>
        <dbReference type="Proteomes" id="UP000663887"/>
    </source>
</evidence>
<dbReference type="EMBL" id="CAJOBJ010020010">
    <property type="protein sequence ID" value="CAF4208446.1"/>
    <property type="molecule type" value="Genomic_DNA"/>
</dbReference>
<accession>A0A816UC17</accession>
<dbReference type="EMBL" id="CAJOBH010009618">
    <property type="protein sequence ID" value="CAF4145420.1"/>
    <property type="molecule type" value="Genomic_DNA"/>
</dbReference>
<dbReference type="EMBL" id="CAJOBF010005803">
    <property type="protein sequence ID" value="CAF4187256.1"/>
    <property type="molecule type" value="Genomic_DNA"/>
</dbReference>
<reference evidence="2" key="1">
    <citation type="submission" date="2021-02" db="EMBL/GenBank/DDBJ databases">
        <authorList>
            <person name="Nowell W R."/>
        </authorList>
    </citation>
    <scope>NUCLEOTIDE SEQUENCE</scope>
</reference>
<evidence type="ECO:0000313" key="1">
    <source>
        <dbReference type="EMBL" id="CAF1279971.1"/>
    </source>
</evidence>
<organism evidence="2 7">
    <name type="scientific">Rotaria magnacalcarata</name>
    <dbReference type="NCBI Taxonomy" id="392030"/>
    <lineage>
        <taxon>Eukaryota</taxon>
        <taxon>Metazoa</taxon>
        <taxon>Spiralia</taxon>
        <taxon>Gnathifera</taxon>
        <taxon>Rotifera</taxon>
        <taxon>Eurotatoria</taxon>
        <taxon>Bdelloidea</taxon>
        <taxon>Philodinida</taxon>
        <taxon>Philodinidae</taxon>
        <taxon>Rotaria</taxon>
    </lineage>
</organism>
<dbReference type="Proteomes" id="UP000663887">
    <property type="component" value="Unassembled WGS sequence"/>
</dbReference>
<dbReference type="EMBL" id="CAJOBI010003965">
    <property type="protein sequence ID" value="CAF3986484.1"/>
    <property type="molecule type" value="Genomic_DNA"/>
</dbReference>
<dbReference type="Proteomes" id="UP000663842">
    <property type="component" value="Unassembled WGS sequence"/>
</dbReference>